<dbReference type="AlphaFoldDB" id="A0A2I0I1R8"/>
<dbReference type="Proteomes" id="UP000233551">
    <property type="component" value="Unassembled WGS sequence"/>
</dbReference>
<proteinExistence type="predicted"/>
<sequence length="110" mass="12011">MLFANTAAANTPPPSAKSHLLRPGSFFNEVPSLSPSFDQVAARARESRRRQLRNRKVKRGGLGRQTVAILRSQFVGGWGSVIEGGVGSGSEDEEEKGKRKNMDKEKEVNS</sequence>
<name>A0A2I0I1R8_PUNGR</name>
<evidence type="ECO:0000256" key="1">
    <source>
        <dbReference type="SAM" id="MobiDB-lite"/>
    </source>
</evidence>
<accession>A0A2I0I1R8</accession>
<protein>
    <submittedName>
        <fullName evidence="2">Uncharacterized protein</fullName>
    </submittedName>
</protein>
<dbReference type="EMBL" id="PGOL01004405">
    <property type="protein sequence ID" value="PKI37426.1"/>
    <property type="molecule type" value="Genomic_DNA"/>
</dbReference>
<organism evidence="2 3">
    <name type="scientific">Punica granatum</name>
    <name type="common">Pomegranate</name>
    <dbReference type="NCBI Taxonomy" id="22663"/>
    <lineage>
        <taxon>Eukaryota</taxon>
        <taxon>Viridiplantae</taxon>
        <taxon>Streptophyta</taxon>
        <taxon>Embryophyta</taxon>
        <taxon>Tracheophyta</taxon>
        <taxon>Spermatophyta</taxon>
        <taxon>Magnoliopsida</taxon>
        <taxon>eudicotyledons</taxon>
        <taxon>Gunneridae</taxon>
        <taxon>Pentapetalae</taxon>
        <taxon>rosids</taxon>
        <taxon>malvids</taxon>
        <taxon>Myrtales</taxon>
        <taxon>Lythraceae</taxon>
        <taxon>Punica</taxon>
    </lineage>
</organism>
<evidence type="ECO:0000313" key="2">
    <source>
        <dbReference type="EMBL" id="PKI37426.1"/>
    </source>
</evidence>
<feature type="compositionally biased region" description="Low complexity" evidence="1">
    <location>
        <begin position="1"/>
        <end position="10"/>
    </location>
</feature>
<feature type="region of interest" description="Disordered" evidence="1">
    <location>
        <begin position="39"/>
        <end position="62"/>
    </location>
</feature>
<feature type="region of interest" description="Disordered" evidence="1">
    <location>
        <begin position="80"/>
        <end position="110"/>
    </location>
</feature>
<feature type="region of interest" description="Disordered" evidence="1">
    <location>
        <begin position="1"/>
        <end position="20"/>
    </location>
</feature>
<comment type="caution">
    <text evidence="2">The sequence shown here is derived from an EMBL/GenBank/DDBJ whole genome shotgun (WGS) entry which is preliminary data.</text>
</comment>
<gene>
    <name evidence="2" type="ORF">CRG98_042212</name>
</gene>
<reference evidence="2 3" key="1">
    <citation type="submission" date="2017-11" db="EMBL/GenBank/DDBJ databases">
        <title>De-novo sequencing of pomegranate (Punica granatum L.) genome.</title>
        <authorList>
            <person name="Akparov Z."/>
            <person name="Amiraslanov A."/>
            <person name="Hajiyeva S."/>
            <person name="Abbasov M."/>
            <person name="Kaur K."/>
            <person name="Hamwieh A."/>
            <person name="Solovyev V."/>
            <person name="Salamov A."/>
            <person name="Braich B."/>
            <person name="Kosarev P."/>
            <person name="Mahmoud A."/>
            <person name="Hajiyev E."/>
            <person name="Babayeva S."/>
            <person name="Izzatullayeva V."/>
            <person name="Mammadov A."/>
            <person name="Mammadov A."/>
            <person name="Sharifova S."/>
            <person name="Ojaghi J."/>
            <person name="Eynullazada K."/>
            <person name="Bayramov B."/>
            <person name="Abdulazimova A."/>
            <person name="Shahmuradov I."/>
        </authorList>
    </citation>
    <scope>NUCLEOTIDE SEQUENCE [LARGE SCALE GENOMIC DNA]</scope>
    <source>
        <strain evidence="3">cv. AG2017</strain>
        <tissue evidence="2">Leaf</tissue>
    </source>
</reference>
<evidence type="ECO:0000313" key="3">
    <source>
        <dbReference type="Proteomes" id="UP000233551"/>
    </source>
</evidence>
<keyword evidence="3" id="KW-1185">Reference proteome</keyword>
<feature type="compositionally biased region" description="Basic residues" evidence="1">
    <location>
        <begin position="46"/>
        <end position="61"/>
    </location>
</feature>
<feature type="compositionally biased region" description="Basic and acidic residues" evidence="1">
    <location>
        <begin position="95"/>
        <end position="110"/>
    </location>
</feature>